<gene>
    <name evidence="5" type="ORF">PHYBLDRAFT_158445</name>
</gene>
<sequence>MPQTIKTLTYCLRSDSKRAREKTDAYMNNILGKAKEKLSDVNEAKNARKRDVSISTQSEPAKKRTRAIVQKTKPKTNPKENNSAITNTNNKSTKRKNKRKATEIGVPISIPSKVQSSVYSSIETGEAIPAAVASPYTSTSLSAQSVNPISTVHANAQPEVIEVIDNEPIDENVLLETVDPSSIEQKTLDRISRSRDEHMMVVLREMIEPFYEMFAVLGSGVNVYNVYIGRKMSCTCFDHRMRRTMCKHIIMVLLKVFRLPSNSIIFLGRGVTQRQIEAVFETRIPDVSVSDYQSQERLKTAIPDPLKTKVPPQRRSLDTSDCPICFEEFEEETITTVAFCWTCGNNIHEVCFDMWKKSRHGSVTCVFCRSKWRNGNLAATKNTRNTKKND</sequence>
<evidence type="ECO:0000256" key="1">
    <source>
        <dbReference type="PROSITE-ProRule" id="PRU00175"/>
    </source>
</evidence>
<dbReference type="RefSeq" id="XP_018293698.1">
    <property type="nucleotide sequence ID" value="XM_018433788.1"/>
</dbReference>
<dbReference type="Proteomes" id="UP000077315">
    <property type="component" value="Unassembled WGS sequence"/>
</dbReference>
<dbReference type="InterPro" id="IPR039903">
    <property type="entry name" value="Zswim2"/>
</dbReference>
<dbReference type="GO" id="GO:0008270">
    <property type="term" value="F:zinc ion binding"/>
    <property type="evidence" value="ECO:0007669"/>
    <property type="project" value="UniProtKB-KW"/>
</dbReference>
<feature type="domain" description="RING-type" evidence="3">
    <location>
        <begin position="322"/>
        <end position="369"/>
    </location>
</feature>
<dbReference type="InterPro" id="IPR007527">
    <property type="entry name" value="Znf_SWIM"/>
</dbReference>
<feature type="compositionally biased region" description="Basic and acidic residues" evidence="2">
    <location>
        <begin position="41"/>
        <end position="52"/>
    </location>
</feature>
<keyword evidence="1" id="KW-0862">Zinc</keyword>
<dbReference type="PANTHER" id="PTHR21540:SF0">
    <property type="entry name" value="PHD FAMILY PROTEIN"/>
    <property type="match status" value="1"/>
</dbReference>
<dbReference type="InParanoid" id="A0A167NCC0"/>
<keyword evidence="6" id="KW-1185">Reference proteome</keyword>
<dbReference type="OrthoDB" id="2122982at2759"/>
<name>A0A167NCC0_PHYB8</name>
<feature type="region of interest" description="Disordered" evidence="2">
    <location>
        <begin position="41"/>
        <end position="101"/>
    </location>
</feature>
<accession>A0A167NCC0</accession>
<dbReference type="PROSITE" id="PS50089">
    <property type="entry name" value="ZF_RING_2"/>
    <property type="match status" value="1"/>
</dbReference>
<dbReference type="InterPro" id="IPR001841">
    <property type="entry name" value="Znf_RING"/>
</dbReference>
<evidence type="ECO:0000313" key="5">
    <source>
        <dbReference type="EMBL" id="OAD75658.1"/>
    </source>
</evidence>
<dbReference type="SUPFAM" id="SSF57850">
    <property type="entry name" value="RING/U-box"/>
    <property type="match status" value="1"/>
</dbReference>
<feature type="domain" description="SWIM-type" evidence="4">
    <location>
        <begin position="224"/>
        <end position="257"/>
    </location>
</feature>
<evidence type="ECO:0000256" key="2">
    <source>
        <dbReference type="SAM" id="MobiDB-lite"/>
    </source>
</evidence>
<evidence type="ECO:0000259" key="3">
    <source>
        <dbReference type="PROSITE" id="PS50089"/>
    </source>
</evidence>
<dbReference type="VEuPathDB" id="FungiDB:PHYBLDRAFT_158445"/>
<reference evidence="6" key="1">
    <citation type="submission" date="2015-06" db="EMBL/GenBank/DDBJ databases">
        <title>Expansion of signal transduction pathways in fungi by whole-genome duplication.</title>
        <authorList>
            <consortium name="DOE Joint Genome Institute"/>
            <person name="Corrochano L.M."/>
            <person name="Kuo A."/>
            <person name="Marcet-Houben M."/>
            <person name="Polaino S."/>
            <person name="Salamov A."/>
            <person name="Villalobos J.M."/>
            <person name="Alvarez M.I."/>
            <person name="Avalos J."/>
            <person name="Benito E.P."/>
            <person name="Benoit I."/>
            <person name="Burger G."/>
            <person name="Camino L.P."/>
            <person name="Canovas D."/>
            <person name="Cerda-Olmedo E."/>
            <person name="Cheng J.-F."/>
            <person name="Dominguez A."/>
            <person name="Elias M."/>
            <person name="Eslava A.P."/>
            <person name="Glaser F."/>
            <person name="Grimwood J."/>
            <person name="Gutierrez G."/>
            <person name="Heitman J."/>
            <person name="Henrissat B."/>
            <person name="Iturriaga E.A."/>
            <person name="Lang B.F."/>
            <person name="Lavin J.L."/>
            <person name="Lee S."/>
            <person name="Li W."/>
            <person name="Lindquist E."/>
            <person name="Lopez-Garcia S."/>
            <person name="Luque E.M."/>
            <person name="Marcos A.T."/>
            <person name="Martin J."/>
            <person name="McCluskey K."/>
            <person name="Medina H.R."/>
            <person name="Miralles-Duran A."/>
            <person name="Miyazaki A."/>
            <person name="Munoz-Torres E."/>
            <person name="Oguiza J.A."/>
            <person name="Ohm R."/>
            <person name="Olmedo M."/>
            <person name="Orejas M."/>
            <person name="Ortiz-Castellanos L."/>
            <person name="Pisabarro A.G."/>
            <person name="Rodriguez-Romero J."/>
            <person name="Ruiz-Herrera J."/>
            <person name="Ruiz-Vazquez R."/>
            <person name="Sanz C."/>
            <person name="Schackwitz W."/>
            <person name="Schmutz J."/>
            <person name="Shahriari M."/>
            <person name="Shelest E."/>
            <person name="Silva-Franco F."/>
            <person name="Soanes D."/>
            <person name="Syed K."/>
            <person name="Tagua V.G."/>
            <person name="Talbot N.J."/>
            <person name="Thon M."/>
            <person name="De vries R.P."/>
            <person name="Wiebenga A."/>
            <person name="Yadav J.S."/>
            <person name="Braun E.L."/>
            <person name="Baker S."/>
            <person name="Garre V."/>
            <person name="Horwitz B."/>
            <person name="Torres-Martinez S."/>
            <person name="Idnurm A."/>
            <person name="Herrera-Estrella A."/>
            <person name="Gabaldon T."/>
            <person name="Grigoriev I.V."/>
        </authorList>
    </citation>
    <scope>NUCLEOTIDE SEQUENCE [LARGE SCALE GENOMIC DNA]</scope>
    <source>
        <strain evidence="6">NRRL 1555(-)</strain>
    </source>
</reference>
<dbReference type="EMBL" id="KV440977">
    <property type="protein sequence ID" value="OAD75658.1"/>
    <property type="molecule type" value="Genomic_DNA"/>
</dbReference>
<feature type="compositionally biased region" description="Low complexity" evidence="2">
    <location>
        <begin position="79"/>
        <end position="91"/>
    </location>
</feature>
<keyword evidence="1" id="KW-0479">Metal-binding</keyword>
<dbReference type="Gene3D" id="3.30.40.10">
    <property type="entry name" value="Zinc/RING finger domain, C3HC4 (zinc finger)"/>
    <property type="match status" value="1"/>
</dbReference>
<proteinExistence type="predicted"/>
<dbReference type="AlphaFoldDB" id="A0A167NCC0"/>
<protein>
    <submittedName>
        <fullName evidence="5">Uncharacterized protein</fullName>
    </submittedName>
</protein>
<evidence type="ECO:0000259" key="4">
    <source>
        <dbReference type="PROSITE" id="PS50966"/>
    </source>
</evidence>
<dbReference type="InterPro" id="IPR013083">
    <property type="entry name" value="Znf_RING/FYVE/PHD"/>
</dbReference>
<dbReference type="PROSITE" id="PS50966">
    <property type="entry name" value="ZF_SWIM"/>
    <property type="match status" value="1"/>
</dbReference>
<evidence type="ECO:0000313" key="6">
    <source>
        <dbReference type="Proteomes" id="UP000077315"/>
    </source>
</evidence>
<keyword evidence="1" id="KW-0863">Zinc-finger</keyword>
<dbReference type="GeneID" id="28994694"/>
<dbReference type="PANTHER" id="PTHR21540">
    <property type="entry name" value="RING FINGER AND SWIM DOMAIN-CONTAINING PROTEIN 2"/>
    <property type="match status" value="1"/>
</dbReference>
<dbReference type="GO" id="GO:0061630">
    <property type="term" value="F:ubiquitin protein ligase activity"/>
    <property type="evidence" value="ECO:0007669"/>
    <property type="project" value="InterPro"/>
</dbReference>
<organism evidence="5 6">
    <name type="scientific">Phycomyces blakesleeanus (strain ATCC 8743b / DSM 1359 / FGSC 10004 / NBRC 33097 / NRRL 1555)</name>
    <dbReference type="NCBI Taxonomy" id="763407"/>
    <lineage>
        <taxon>Eukaryota</taxon>
        <taxon>Fungi</taxon>
        <taxon>Fungi incertae sedis</taxon>
        <taxon>Mucoromycota</taxon>
        <taxon>Mucoromycotina</taxon>
        <taxon>Mucoromycetes</taxon>
        <taxon>Mucorales</taxon>
        <taxon>Phycomycetaceae</taxon>
        <taxon>Phycomyces</taxon>
    </lineage>
</organism>
<dbReference type="STRING" id="763407.A0A167NCC0"/>